<feature type="transmembrane region" description="Helical" evidence="1">
    <location>
        <begin position="219"/>
        <end position="237"/>
    </location>
</feature>
<reference evidence="2 3" key="1">
    <citation type="journal article" date="2019" name="Int. J. Syst. Evol. Microbiol.">
        <title>Anaerobacillus alkaliphilus sp. nov., a novel alkaliphilic and moderately halophilic bacterium.</title>
        <authorList>
            <person name="Borsodi A.K."/>
            <person name="Aszalos J.M."/>
            <person name="Bihari P."/>
            <person name="Nagy I."/>
            <person name="Schumann P."/>
            <person name="Sproer C."/>
            <person name="Kovacs A.L."/>
            <person name="Boka K."/>
            <person name="Dobosy P."/>
            <person name="Ovari M."/>
            <person name="Szili-Kovacs T."/>
            <person name="Toth E."/>
        </authorList>
    </citation>
    <scope>NUCLEOTIDE SEQUENCE [LARGE SCALE GENOMIC DNA]</scope>
    <source>
        <strain evidence="2 3">B16-10</strain>
    </source>
</reference>
<dbReference type="AlphaFoldDB" id="A0A4Q0VQS2"/>
<feature type="transmembrane region" description="Helical" evidence="1">
    <location>
        <begin position="62"/>
        <end position="81"/>
    </location>
</feature>
<organism evidence="2 3">
    <name type="scientific">Anaerobacillus alkaliphilus</name>
    <dbReference type="NCBI Taxonomy" id="1548597"/>
    <lineage>
        <taxon>Bacteria</taxon>
        <taxon>Bacillati</taxon>
        <taxon>Bacillota</taxon>
        <taxon>Bacilli</taxon>
        <taxon>Bacillales</taxon>
        <taxon>Bacillaceae</taxon>
        <taxon>Anaerobacillus</taxon>
    </lineage>
</organism>
<comment type="caution">
    <text evidence="2">The sequence shown here is derived from an EMBL/GenBank/DDBJ whole genome shotgun (WGS) entry which is preliminary data.</text>
</comment>
<evidence type="ECO:0008006" key="4">
    <source>
        <dbReference type="Google" id="ProtNLM"/>
    </source>
</evidence>
<dbReference type="EMBL" id="QOUX01000046">
    <property type="protein sequence ID" value="RXI98267.1"/>
    <property type="molecule type" value="Genomic_DNA"/>
</dbReference>
<dbReference type="OrthoDB" id="2380563at2"/>
<dbReference type="Pfam" id="PF14256">
    <property type="entry name" value="YwiC"/>
    <property type="match status" value="1"/>
</dbReference>
<feature type="transmembrane region" description="Helical" evidence="1">
    <location>
        <begin position="142"/>
        <end position="160"/>
    </location>
</feature>
<gene>
    <name evidence="2" type="ORF">DS745_18200</name>
</gene>
<feature type="transmembrane region" description="Helical" evidence="1">
    <location>
        <begin position="172"/>
        <end position="199"/>
    </location>
</feature>
<evidence type="ECO:0000313" key="2">
    <source>
        <dbReference type="EMBL" id="RXI98267.1"/>
    </source>
</evidence>
<keyword evidence="1" id="KW-0472">Membrane</keyword>
<dbReference type="Proteomes" id="UP000290649">
    <property type="component" value="Unassembled WGS sequence"/>
</dbReference>
<sequence length="238" mass="27567">MKWFIPREHGAWAMLIVPFMLGMFASGTTFLHFIFFIGVLAFYFSSGPLFAYIRKPKLNKEILPSLLIYVSIGLLFTVPLIYFTPKIFLISLFILPLFTLNIYFAKIKKERLFINDVIAITALSFLVIISYYLGLGVIDQKAIWLMLINIIFFTASVFHVKTLIREKGNIRFLWASHVFHGFTIILFLVIHPLVAFAFLIGAMKTWFMPRDIRYKPIQIGLIEIANSVLFLVIIGFFY</sequence>
<evidence type="ECO:0000256" key="1">
    <source>
        <dbReference type="SAM" id="Phobius"/>
    </source>
</evidence>
<keyword evidence="1" id="KW-1133">Transmembrane helix</keyword>
<dbReference type="InterPro" id="IPR025576">
    <property type="entry name" value="YwiC"/>
</dbReference>
<accession>A0A4Q0VQS2</accession>
<name>A0A4Q0VQS2_9BACI</name>
<keyword evidence="1" id="KW-0812">Transmembrane</keyword>
<feature type="transmembrane region" description="Helical" evidence="1">
    <location>
        <begin position="9"/>
        <end position="27"/>
    </location>
</feature>
<protein>
    <recommendedName>
        <fullName evidence="4">YwiC-like family protein</fullName>
    </recommendedName>
</protein>
<proteinExistence type="predicted"/>
<feature type="transmembrane region" description="Helical" evidence="1">
    <location>
        <begin position="33"/>
        <end position="53"/>
    </location>
</feature>
<dbReference type="RefSeq" id="WP_129079627.1">
    <property type="nucleotide sequence ID" value="NZ_QOUX01000046.1"/>
</dbReference>
<feature type="transmembrane region" description="Helical" evidence="1">
    <location>
        <begin position="87"/>
        <end position="105"/>
    </location>
</feature>
<feature type="transmembrane region" description="Helical" evidence="1">
    <location>
        <begin position="117"/>
        <end position="136"/>
    </location>
</feature>
<evidence type="ECO:0000313" key="3">
    <source>
        <dbReference type="Proteomes" id="UP000290649"/>
    </source>
</evidence>
<keyword evidence="3" id="KW-1185">Reference proteome</keyword>